<gene>
    <name evidence="3" type="ORF">FOZ62_029907</name>
</gene>
<dbReference type="InterPro" id="IPR050836">
    <property type="entry name" value="SDS22/Internalin_LRR"/>
</dbReference>
<dbReference type="Proteomes" id="UP000574390">
    <property type="component" value="Unassembled WGS sequence"/>
</dbReference>
<dbReference type="SUPFAM" id="SSF52058">
    <property type="entry name" value="L domain-like"/>
    <property type="match status" value="2"/>
</dbReference>
<dbReference type="InterPro" id="IPR032675">
    <property type="entry name" value="LRR_dom_sf"/>
</dbReference>
<sequence length="1546" mass="171197">NPRGLAIDGAYPGEGRGELFVSFAAGRRLLKYPAGVRSPTSVKIDISELLDECVNGPQAITKMRPNRLLPGYLLMICNDPTNSDPNVYPAFAYDEGVPTRFSVESDGGFSPVDMAGLSNGDVMILFRGPDNTEMRIGFVPSRDLTLAMRRGEPVVPQIILQAAESDGFDGRSSEGALSNVCSLELMFEAPLSMMVFVNHFPRLQKLWLIHTPLNASLDCEAQMHHLEELHLAHNGAVPLNGMARLCGSKLKKLHVNDNNVESLDFGGEMISLEELSAAGNVIATLTTLEEQCPALVRANLARNRITDKALKELTSSLAPPSRRSKGCLQGLTELNIAANEEVREIGTILRLVSRLPSLTALDLADPDWGPPCPVANRANFAVAVVAEFPRLCVLNRSLLSEEFKVSSRAQAEHAAMLYDMRRRKLVWERNQLAGRVEEEMLRPLKRLIHRGIRSATHPHTACESVVGNERSTIVSKLKRAEDHVDACWVHTLDMIDSSLKRSLERVHTEQARVVVSAYLVTFGNITCRPLDLHAGIPPPGITQFIRDTSPTLQELGDLIHDIHGEELNLRQYWTDSQVVIRSFLEVEDTYAAEGFNASCTRHLDELVLQSSARRDVTRSVVPTPTILRSTTPSNEDLEYVYLADGKPTKCLLDATRPRLGDTLSADVGRLYVRILTEEWTKAHSWSSTLPLGSVVIGRRFIQCEEVLREAAMDDTPVLPVAEVEIALELTRGSRAHREKNPAAQDNPVWMDCRALSASLRREIESIGETSQEVADDQATNKSTPCTRDVTGVLRLSGLNLDEITFPSSDSEEELSGLDVSYNNLESLDWLSTPITSRPKVHDIRFLDLSHNRLLAITQGQLARLDNLDTLNVAFNSLIDLEGLLSVLALDVGGSLRSLGLRGNLWPPRGVQRQVKRYLPQLVLLDGDDVLADCDRDASPTEILAEDAVSMASMRDVGLALGGTFPSDMGYGVTSDDEGQCQGRAAIIVESKPDMVGAQLIRRLGKKLSQTPCGSIRILKLESCGLGGHCEAFIDQCLEHLHSLEELSLARNYITELDGLSKLLSACPIRLLDVSQNIIRSLQTSGFSEGPCEKGIQVLDVSFNRLDSLEVISKMTTLRALYAAGNQLTELRSPLALRNLLHFAVLDVAGNPMMTDEHSEEFILFHLRCWMSDRKETAEVTSAATSGLQILNGKIISPAMLRRARARFYGILTVEVLEGRLLARPLLGWNVEVLKLEDLKLRNLGEQLLSESSFPNLKELHLNNNRLHHLRGLGFLPRLLVLTLNNNRLNLASEVLSGLRDAASVDPGRMKVYNRFLSLQVLELGFNKITDLSTLQATFPCGETLKILHLQGNELTEIEPNTSLCQYAALCELVLDHAKLRHVRSYARESTSLSTAIIEMRTKREMAAFRRTQGVLPRHLLEVTMKSPLLTPLRTINLEGPTGLSVNLRELHLEHNNLHDLAFVADLPKLTGLFVASNRISQIMEVERLALNRLPKLRRLDLSANPVCRTPLYRLTVIQALPNLRALDRVVINIGERQKADSLAVTR</sequence>
<organism evidence="3 4">
    <name type="scientific">Perkinsus olseni</name>
    <name type="common">Perkinsus atlanticus</name>
    <dbReference type="NCBI Taxonomy" id="32597"/>
    <lineage>
        <taxon>Eukaryota</taxon>
        <taxon>Sar</taxon>
        <taxon>Alveolata</taxon>
        <taxon>Perkinsozoa</taxon>
        <taxon>Perkinsea</taxon>
        <taxon>Perkinsida</taxon>
        <taxon>Perkinsidae</taxon>
        <taxon>Perkinsus</taxon>
    </lineage>
</organism>
<dbReference type="Gene3D" id="3.80.10.10">
    <property type="entry name" value="Ribonuclease Inhibitor"/>
    <property type="match status" value="6"/>
</dbReference>
<evidence type="ECO:0000256" key="1">
    <source>
        <dbReference type="ARBA" id="ARBA00022614"/>
    </source>
</evidence>
<reference evidence="3 4" key="1">
    <citation type="submission" date="2020-04" db="EMBL/GenBank/DDBJ databases">
        <title>Perkinsus olseni comparative genomics.</title>
        <authorList>
            <person name="Bogema D.R."/>
        </authorList>
    </citation>
    <scope>NUCLEOTIDE SEQUENCE [LARGE SCALE GENOMIC DNA]</scope>
    <source>
        <strain evidence="3">ATCC PRA-205</strain>
    </source>
</reference>
<evidence type="ECO:0000256" key="2">
    <source>
        <dbReference type="ARBA" id="ARBA00022737"/>
    </source>
</evidence>
<comment type="caution">
    <text evidence="3">The sequence shown here is derived from an EMBL/GenBank/DDBJ whole genome shotgun (WGS) entry which is preliminary data.</text>
</comment>
<dbReference type="PANTHER" id="PTHR46652">
    <property type="entry name" value="LEUCINE-RICH REPEAT AND IQ DOMAIN-CONTAINING PROTEIN 1-RELATED"/>
    <property type="match status" value="1"/>
</dbReference>
<feature type="non-terminal residue" evidence="3">
    <location>
        <position position="1546"/>
    </location>
</feature>
<dbReference type="PANTHER" id="PTHR46652:SF8">
    <property type="entry name" value="LEUCINE RICH REPEAT CONTAINING 23"/>
    <property type="match status" value="1"/>
</dbReference>
<dbReference type="SUPFAM" id="SSF52047">
    <property type="entry name" value="RNI-like"/>
    <property type="match status" value="1"/>
</dbReference>
<dbReference type="SMART" id="SM00365">
    <property type="entry name" value="LRR_SD22"/>
    <property type="match status" value="6"/>
</dbReference>
<evidence type="ECO:0008006" key="5">
    <source>
        <dbReference type="Google" id="ProtNLM"/>
    </source>
</evidence>
<feature type="non-terminal residue" evidence="3">
    <location>
        <position position="1"/>
    </location>
</feature>
<keyword evidence="2" id="KW-0677">Repeat</keyword>
<name>A0A7J6TEN9_PEROL</name>
<evidence type="ECO:0000313" key="4">
    <source>
        <dbReference type="Proteomes" id="UP000574390"/>
    </source>
</evidence>
<dbReference type="Pfam" id="PF14580">
    <property type="entry name" value="LRR_9"/>
    <property type="match status" value="1"/>
</dbReference>
<dbReference type="InterPro" id="IPR003591">
    <property type="entry name" value="Leu-rich_rpt_typical-subtyp"/>
</dbReference>
<keyword evidence="1" id="KW-0433">Leucine-rich repeat</keyword>
<proteinExistence type="predicted"/>
<protein>
    <recommendedName>
        <fullName evidence="5">Leucine rich repeat containing 9</fullName>
    </recommendedName>
</protein>
<evidence type="ECO:0000313" key="3">
    <source>
        <dbReference type="EMBL" id="KAF4743575.1"/>
    </source>
</evidence>
<dbReference type="EMBL" id="JABANM010007864">
    <property type="protein sequence ID" value="KAF4743575.1"/>
    <property type="molecule type" value="Genomic_DNA"/>
</dbReference>
<dbReference type="SMART" id="SM00369">
    <property type="entry name" value="LRR_TYP"/>
    <property type="match status" value="10"/>
</dbReference>
<dbReference type="PROSITE" id="PS51450">
    <property type="entry name" value="LRR"/>
    <property type="match status" value="5"/>
</dbReference>
<dbReference type="InterPro" id="IPR001611">
    <property type="entry name" value="Leu-rich_rpt"/>
</dbReference>
<accession>A0A7J6TEN9</accession>